<dbReference type="Gene3D" id="3.30.420.10">
    <property type="entry name" value="Ribonuclease H-like superfamily/Ribonuclease H"/>
    <property type="match status" value="1"/>
</dbReference>
<evidence type="ECO:0000256" key="11">
    <source>
        <dbReference type="ARBA" id="ARBA00023204"/>
    </source>
</evidence>
<feature type="active site" evidence="13">
    <location>
        <position position="161"/>
    </location>
</feature>
<evidence type="ECO:0000256" key="13">
    <source>
        <dbReference type="HAMAP-Rule" id="MF_00034"/>
    </source>
</evidence>
<comment type="caution">
    <text evidence="15">The sequence shown here is derived from an EMBL/GenBank/DDBJ whole genome shotgun (WGS) entry which is preliminary data.</text>
</comment>
<proteinExistence type="inferred from homology"/>
<feature type="binding site" evidence="13">
    <location>
        <position position="28"/>
    </location>
    <ligand>
        <name>Mg(2+)</name>
        <dbReference type="ChEBI" id="CHEBI:18420"/>
        <label>1</label>
    </ligand>
</feature>
<keyword evidence="10 13" id="KW-0233">DNA recombination</keyword>
<dbReference type="SUPFAM" id="SSF53098">
    <property type="entry name" value="Ribonuclease H-like"/>
    <property type="match status" value="1"/>
</dbReference>
<evidence type="ECO:0000256" key="14">
    <source>
        <dbReference type="NCBIfam" id="TIGR00228"/>
    </source>
</evidence>
<dbReference type="EC" id="3.1.21.10" evidence="13 14"/>
<evidence type="ECO:0000256" key="9">
    <source>
        <dbReference type="ARBA" id="ARBA00023125"/>
    </source>
</evidence>
<accession>A0A2H0V017</accession>
<dbReference type="PANTHER" id="PTHR30194:SF3">
    <property type="entry name" value="CROSSOVER JUNCTION ENDODEOXYRIBONUCLEASE RUVC"/>
    <property type="match status" value="1"/>
</dbReference>
<comment type="function">
    <text evidence="13">The RuvA-RuvB-RuvC complex processes Holliday junction (HJ) DNA during genetic recombination and DNA repair. Endonuclease that resolves HJ intermediates. Cleaves cruciform DNA by making single-stranded nicks across the HJ at symmetrical positions within the homologous arms, yielding a 5'-phosphate and a 3'-hydroxyl group; requires a central core of homology in the junction. The consensus cleavage sequence is 5'-(A/T)TT(C/G)-3'. Cleavage occurs on the 3'-side of the TT dinucleotide at the point of strand exchange. HJ branch migration catalyzed by RuvA-RuvB allows RuvC to scan DNA until it finds its consensus sequence, where it cleaves and resolves the cruciform DNA.</text>
</comment>
<keyword evidence="11 13" id="KW-0234">DNA repair</keyword>
<feature type="binding site" evidence="13">
    <location>
        <position position="161"/>
    </location>
    <ligand>
        <name>Mg(2+)</name>
        <dbReference type="ChEBI" id="CHEBI:18420"/>
        <label>1</label>
    </ligand>
</feature>
<evidence type="ECO:0000256" key="10">
    <source>
        <dbReference type="ARBA" id="ARBA00023172"/>
    </source>
</evidence>
<dbReference type="NCBIfam" id="TIGR00228">
    <property type="entry name" value="ruvC"/>
    <property type="match status" value="1"/>
</dbReference>
<evidence type="ECO:0000256" key="12">
    <source>
        <dbReference type="ARBA" id="ARBA00029354"/>
    </source>
</evidence>
<evidence type="ECO:0000256" key="3">
    <source>
        <dbReference type="ARBA" id="ARBA00022722"/>
    </source>
</evidence>
<dbReference type="GO" id="GO:0005737">
    <property type="term" value="C:cytoplasm"/>
    <property type="evidence" value="ECO:0007669"/>
    <property type="project" value="UniProtKB-SubCell"/>
</dbReference>
<dbReference type="NCBIfam" id="NF000711">
    <property type="entry name" value="PRK00039.2-1"/>
    <property type="match status" value="1"/>
</dbReference>
<keyword evidence="8 13" id="KW-0460">Magnesium</keyword>
<dbReference type="GO" id="GO:0006281">
    <property type="term" value="P:DNA repair"/>
    <property type="evidence" value="ECO:0007669"/>
    <property type="project" value="UniProtKB-UniRule"/>
</dbReference>
<feature type="binding site" evidence="13">
    <location>
        <position position="88"/>
    </location>
    <ligand>
        <name>Mg(2+)</name>
        <dbReference type="ChEBI" id="CHEBI:18420"/>
        <label>2</label>
    </ligand>
</feature>
<dbReference type="GO" id="GO:0008821">
    <property type="term" value="F:crossover junction DNA endonuclease activity"/>
    <property type="evidence" value="ECO:0007669"/>
    <property type="project" value="UniProtKB-UniRule"/>
</dbReference>
<dbReference type="InterPro" id="IPR036397">
    <property type="entry name" value="RNaseH_sf"/>
</dbReference>
<comment type="subcellular location">
    <subcellularLocation>
        <location evidence="13">Cytoplasm</location>
    </subcellularLocation>
</comment>
<evidence type="ECO:0000256" key="4">
    <source>
        <dbReference type="ARBA" id="ARBA00022723"/>
    </source>
</evidence>
<dbReference type="Pfam" id="PF02075">
    <property type="entry name" value="RuvC"/>
    <property type="match status" value="1"/>
</dbReference>
<evidence type="ECO:0000313" key="15">
    <source>
        <dbReference type="EMBL" id="PIR92405.1"/>
    </source>
</evidence>
<dbReference type="InterPro" id="IPR012337">
    <property type="entry name" value="RNaseH-like_sf"/>
</dbReference>
<dbReference type="Proteomes" id="UP000228510">
    <property type="component" value="Unassembled WGS sequence"/>
</dbReference>
<keyword evidence="2 13" id="KW-0963">Cytoplasm</keyword>
<dbReference type="CDD" id="cd16962">
    <property type="entry name" value="RuvC"/>
    <property type="match status" value="1"/>
</dbReference>
<dbReference type="PRINTS" id="PR00696">
    <property type="entry name" value="RSOLVASERUVC"/>
</dbReference>
<dbReference type="EMBL" id="PFAT01000027">
    <property type="protein sequence ID" value="PIR92405.1"/>
    <property type="molecule type" value="Genomic_DNA"/>
</dbReference>
<evidence type="ECO:0000256" key="5">
    <source>
        <dbReference type="ARBA" id="ARBA00022759"/>
    </source>
</evidence>
<dbReference type="GO" id="GO:0000287">
    <property type="term" value="F:magnesium ion binding"/>
    <property type="evidence" value="ECO:0007669"/>
    <property type="project" value="UniProtKB-UniRule"/>
</dbReference>
<dbReference type="FunFam" id="3.30.420.10:FF:000002">
    <property type="entry name" value="Crossover junction endodeoxyribonuclease RuvC"/>
    <property type="match status" value="1"/>
</dbReference>
<comment type="catalytic activity">
    <reaction evidence="12 13">
        <text>Endonucleolytic cleavage at a junction such as a reciprocal single-stranded crossover between two homologous DNA duplexes (Holliday junction).</text>
        <dbReference type="EC" id="3.1.21.10"/>
    </reaction>
</comment>
<gene>
    <name evidence="13" type="primary">ruvC</name>
    <name evidence="15" type="ORF">COU01_01955</name>
</gene>
<comment type="cofactor">
    <cofactor evidence="13">
        <name>Mg(2+)</name>
        <dbReference type="ChEBI" id="CHEBI:18420"/>
    </cofactor>
    <text evidence="13">Binds 2 Mg(2+) ion per subunit.</text>
</comment>
<keyword evidence="9 13" id="KW-0238">DNA-binding</keyword>
<dbReference type="GO" id="GO:0048476">
    <property type="term" value="C:Holliday junction resolvase complex"/>
    <property type="evidence" value="ECO:0007669"/>
    <property type="project" value="UniProtKB-UniRule"/>
</dbReference>
<reference evidence="16" key="1">
    <citation type="submission" date="2017-09" db="EMBL/GenBank/DDBJ databases">
        <title>Depth-based differentiation of microbial function through sediment-hosted aquifers and enrichment of novel symbionts in the deep terrestrial subsurface.</title>
        <authorList>
            <person name="Probst A.J."/>
            <person name="Ladd B."/>
            <person name="Jarett J.K."/>
            <person name="Geller-Mcgrath D.E."/>
            <person name="Sieber C.M.K."/>
            <person name="Emerson J.B."/>
            <person name="Anantharaman K."/>
            <person name="Thomas B.C."/>
            <person name="Malmstrom R."/>
            <person name="Stieglmeier M."/>
            <person name="Klingl A."/>
            <person name="Woyke T."/>
            <person name="Ryan C.M."/>
            <person name="Banfield J.F."/>
        </authorList>
    </citation>
    <scope>NUCLEOTIDE SEQUENCE [LARGE SCALE GENOMIC DNA]</scope>
</reference>
<evidence type="ECO:0000256" key="1">
    <source>
        <dbReference type="ARBA" id="ARBA00009518"/>
    </source>
</evidence>
<keyword evidence="4 13" id="KW-0479">Metal-binding</keyword>
<keyword evidence="5 13" id="KW-0255">Endonuclease</keyword>
<protein>
    <recommendedName>
        <fullName evidence="13 14">Crossover junction endodeoxyribonuclease RuvC</fullName>
        <ecNumber evidence="13 14">3.1.21.10</ecNumber>
    </recommendedName>
    <alternativeName>
        <fullName evidence="13">Holliday junction nuclease RuvC</fullName>
    </alternativeName>
    <alternativeName>
        <fullName evidence="13">Holliday junction resolvase RuvC</fullName>
    </alternativeName>
</protein>
<dbReference type="GO" id="GO:0006310">
    <property type="term" value="P:DNA recombination"/>
    <property type="evidence" value="ECO:0007669"/>
    <property type="project" value="UniProtKB-UniRule"/>
</dbReference>
<comment type="subunit">
    <text evidence="13">Homodimer which binds Holliday junction (HJ) DNA. The HJ becomes 2-fold symmetrical on binding to RuvC with unstacked arms; it has a different conformation from HJ DNA in complex with RuvA. In the full resolvosome a probable DNA-RuvA(4)-RuvB(12)-RuvC(2) complex forms which resolves the HJ.</text>
</comment>
<feature type="active site" evidence="13">
    <location>
        <position position="88"/>
    </location>
</feature>
<evidence type="ECO:0000256" key="8">
    <source>
        <dbReference type="ARBA" id="ARBA00022842"/>
    </source>
</evidence>
<feature type="active site" evidence="13">
    <location>
        <position position="28"/>
    </location>
</feature>
<evidence type="ECO:0000256" key="7">
    <source>
        <dbReference type="ARBA" id="ARBA00022801"/>
    </source>
</evidence>
<evidence type="ECO:0000256" key="6">
    <source>
        <dbReference type="ARBA" id="ARBA00022763"/>
    </source>
</evidence>
<dbReference type="PANTHER" id="PTHR30194">
    <property type="entry name" value="CROSSOVER JUNCTION ENDODEOXYRIBONUCLEASE RUVC"/>
    <property type="match status" value="1"/>
</dbReference>
<dbReference type="HAMAP" id="MF_00034">
    <property type="entry name" value="RuvC"/>
    <property type="match status" value="1"/>
</dbReference>
<comment type="similarity">
    <text evidence="1 13">Belongs to the RuvC family.</text>
</comment>
<organism evidence="15 16">
    <name type="scientific">Candidatus Falkowbacteria bacterium CG10_big_fil_rev_8_21_14_0_10_44_15</name>
    <dbReference type="NCBI Taxonomy" id="1974569"/>
    <lineage>
        <taxon>Bacteria</taxon>
        <taxon>Candidatus Falkowiibacteriota</taxon>
    </lineage>
</organism>
<dbReference type="AlphaFoldDB" id="A0A2H0V017"/>
<keyword evidence="6 13" id="KW-0227">DNA damage</keyword>
<name>A0A2H0V017_9BACT</name>
<sequence>MPSFKKEEHRARSTFSNKSDPKIILGVDPGLATTGFGVINADKYRQSLAGYGCIQTKPNSPHAQRLKQIKDKLTKIITKYQPNAIAVEQLFFYNNAKTAFVVGEARGVILLTACERRLPIYEYTPLQVKQAVSTYGQASKLQVQKMVKLLLRMKEMPKPDDAADALAIAICCANSLPNQYRNK</sequence>
<dbReference type="GO" id="GO:0003677">
    <property type="term" value="F:DNA binding"/>
    <property type="evidence" value="ECO:0007669"/>
    <property type="project" value="UniProtKB-KW"/>
</dbReference>
<evidence type="ECO:0000313" key="16">
    <source>
        <dbReference type="Proteomes" id="UP000228510"/>
    </source>
</evidence>
<keyword evidence="3 13" id="KW-0540">Nuclease</keyword>
<dbReference type="InterPro" id="IPR002176">
    <property type="entry name" value="X-over_junc_endoDNase_RuvC"/>
</dbReference>
<evidence type="ECO:0000256" key="2">
    <source>
        <dbReference type="ARBA" id="ARBA00022490"/>
    </source>
</evidence>
<keyword evidence="7 13" id="KW-0378">Hydrolase</keyword>